<dbReference type="AlphaFoldDB" id="A0A3B0RQN5"/>
<name>A0A3B0RQN5_9ZZZZ</name>
<evidence type="ECO:0008006" key="2">
    <source>
        <dbReference type="Google" id="ProtNLM"/>
    </source>
</evidence>
<dbReference type="NCBIfam" id="TIGR04131">
    <property type="entry name" value="Bac_Flav_CTERM"/>
    <property type="match status" value="1"/>
</dbReference>
<feature type="non-terminal residue" evidence="1">
    <location>
        <position position="1"/>
    </location>
</feature>
<evidence type="ECO:0000313" key="1">
    <source>
        <dbReference type="EMBL" id="VAV85915.1"/>
    </source>
</evidence>
<accession>A0A3B0RQN5</accession>
<protein>
    <recommendedName>
        <fullName evidence="2">T9SS type B sorting domain-containing protein</fullName>
    </recommendedName>
</protein>
<proteinExistence type="predicted"/>
<dbReference type="EMBL" id="UOEB01000256">
    <property type="protein sequence ID" value="VAV85915.1"/>
    <property type="molecule type" value="Genomic_DNA"/>
</dbReference>
<dbReference type="InterPro" id="IPR026341">
    <property type="entry name" value="T9SS_type_B"/>
</dbReference>
<dbReference type="Pfam" id="PF13585">
    <property type="entry name" value="CHU_C"/>
    <property type="match status" value="1"/>
</dbReference>
<sequence>DKDVFYCNNFFPQTITLTSGLIDSLSTNYTFLWSTNETSPEIEVNTPGIFSVTVTYQNGCSSVREITVSPSNTATFENIEVIDVSSNNTITVLVSGEGDYEYALNNISGPYQDSNFFENVPPGIHTIFVRDKNNCGIVNEIVSVIGFPKFFTPNGDGYNDTWQVYGVNVASQFESVIYIFDRYGKLLKQLSPQSLGWDGTFNGQNLPTSDYWFHVKLQDGRVFKSHFSLKR</sequence>
<reference evidence="1" key="1">
    <citation type="submission" date="2018-06" db="EMBL/GenBank/DDBJ databases">
        <authorList>
            <person name="Zhirakovskaya E."/>
        </authorList>
    </citation>
    <scope>NUCLEOTIDE SEQUENCE</scope>
</reference>
<organism evidence="1">
    <name type="scientific">hydrothermal vent metagenome</name>
    <dbReference type="NCBI Taxonomy" id="652676"/>
    <lineage>
        <taxon>unclassified sequences</taxon>
        <taxon>metagenomes</taxon>
        <taxon>ecological metagenomes</taxon>
    </lineage>
</organism>
<gene>
    <name evidence="1" type="ORF">MNBD_BACTEROID02-18</name>
</gene>